<evidence type="ECO:0000259" key="1">
    <source>
        <dbReference type="Pfam" id="PF02426"/>
    </source>
</evidence>
<proteinExistence type="predicted"/>
<reference evidence="2 3" key="1">
    <citation type="submission" date="2016-11" db="EMBL/GenBank/DDBJ databases">
        <authorList>
            <person name="Jaros S."/>
            <person name="Januszkiewicz K."/>
            <person name="Wedrychowicz H."/>
        </authorList>
    </citation>
    <scope>NUCLEOTIDE SEQUENCE [LARGE SCALE GENOMIC DNA]</scope>
    <source>
        <strain evidence="2 3">DSM 28715</strain>
    </source>
</reference>
<dbReference type="STRING" id="1508389.SAMN05444003_2854"/>
<keyword evidence="3" id="KW-1185">Reference proteome</keyword>
<accession>A0A1M5S4P9</accession>
<keyword evidence="2" id="KW-0413">Isomerase</keyword>
<organism evidence="2 3">
    <name type="scientific">Cognatiyoonia sediminum</name>
    <dbReference type="NCBI Taxonomy" id="1508389"/>
    <lineage>
        <taxon>Bacteria</taxon>
        <taxon>Pseudomonadati</taxon>
        <taxon>Pseudomonadota</taxon>
        <taxon>Alphaproteobacteria</taxon>
        <taxon>Rhodobacterales</taxon>
        <taxon>Paracoccaceae</taxon>
        <taxon>Cognatiyoonia</taxon>
    </lineage>
</organism>
<sequence>MLYKIDFTVEYDATMAQQGLLGVWGEEAEAALGAKSTGVVKDLWKVVGERKVVAIVDVDTPDALDQILFDLPIMQKMGHHVQVEVKSLRRYEDFAEDVRSRIGREAA</sequence>
<feature type="domain" description="Muconolactone isomerase" evidence="1">
    <location>
        <begin position="1"/>
        <end position="92"/>
    </location>
</feature>
<evidence type="ECO:0000313" key="2">
    <source>
        <dbReference type="EMBL" id="SHH33464.1"/>
    </source>
</evidence>
<dbReference type="EMBL" id="FQXB01000005">
    <property type="protein sequence ID" value="SHH33464.1"/>
    <property type="molecule type" value="Genomic_DNA"/>
</dbReference>
<name>A0A1M5S4P9_9RHOB</name>
<dbReference type="InterPro" id="IPR026029">
    <property type="entry name" value="MLI_dom"/>
</dbReference>
<dbReference type="InterPro" id="IPR011008">
    <property type="entry name" value="Dimeric_a/b-barrel"/>
</dbReference>
<dbReference type="Gene3D" id="3.30.70.1060">
    <property type="entry name" value="Dimeric alpha+beta barrel"/>
    <property type="match status" value="1"/>
</dbReference>
<gene>
    <name evidence="2" type="ORF">SAMN05444003_2854</name>
</gene>
<dbReference type="SUPFAM" id="SSF54909">
    <property type="entry name" value="Dimeric alpha+beta barrel"/>
    <property type="match status" value="1"/>
</dbReference>
<dbReference type="Pfam" id="PF02426">
    <property type="entry name" value="MIase"/>
    <property type="match status" value="1"/>
</dbReference>
<dbReference type="OrthoDB" id="2889526at2"/>
<evidence type="ECO:0000313" key="3">
    <source>
        <dbReference type="Proteomes" id="UP000184074"/>
    </source>
</evidence>
<protein>
    <submittedName>
        <fullName evidence="2">Muconolactone D-isomerase</fullName>
    </submittedName>
</protein>
<dbReference type="Proteomes" id="UP000184074">
    <property type="component" value="Unassembled WGS sequence"/>
</dbReference>
<dbReference type="GO" id="GO:0016853">
    <property type="term" value="F:isomerase activity"/>
    <property type="evidence" value="ECO:0007669"/>
    <property type="project" value="UniProtKB-KW"/>
</dbReference>
<dbReference type="AlphaFoldDB" id="A0A1M5S4P9"/>
<dbReference type="RefSeq" id="WP_072902180.1">
    <property type="nucleotide sequence ID" value="NZ_FQXB01000005.1"/>
</dbReference>